<keyword evidence="2" id="KW-0121">Carboxypeptidase</keyword>
<dbReference type="GO" id="GO:0004180">
    <property type="term" value="F:carboxypeptidase activity"/>
    <property type="evidence" value="ECO:0007669"/>
    <property type="project" value="UniProtKB-KW"/>
</dbReference>
<dbReference type="Gene3D" id="2.60.40.1120">
    <property type="entry name" value="Carboxypeptidase-like, regulatory domain"/>
    <property type="match status" value="1"/>
</dbReference>
<evidence type="ECO:0000313" key="3">
    <source>
        <dbReference type="Proteomes" id="UP000277579"/>
    </source>
</evidence>
<proteinExistence type="predicted"/>
<gene>
    <name evidence="2" type="ORF">CLV94_1722</name>
</gene>
<dbReference type="Pfam" id="PF13715">
    <property type="entry name" value="CarbopepD_reg_2"/>
    <property type="match status" value="1"/>
</dbReference>
<keyword evidence="2" id="KW-0378">Hydrolase</keyword>
<dbReference type="Pfam" id="PF18939">
    <property type="entry name" value="DUF5686"/>
    <property type="match status" value="1"/>
</dbReference>
<accession>A0A495ML31</accession>
<dbReference type="OrthoDB" id="604691at2"/>
<dbReference type="Gene3D" id="2.50.20.10">
    <property type="entry name" value="Lipoprotein localisation LolA/LolB/LppX"/>
    <property type="match status" value="1"/>
</dbReference>
<dbReference type="RefSeq" id="WP_121375961.1">
    <property type="nucleotide sequence ID" value="NZ_RBLC01000001.1"/>
</dbReference>
<dbReference type="Proteomes" id="UP000277579">
    <property type="component" value="Unassembled WGS sequence"/>
</dbReference>
<keyword evidence="2" id="KW-0645">Protease</keyword>
<reference evidence="2 3" key="1">
    <citation type="submission" date="2018-10" db="EMBL/GenBank/DDBJ databases">
        <title>Genomic Encyclopedia of Archaeal and Bacterial Type Strains, Phase II (KMG-II): from individual species to whole genera.</title>
        <authorList>
            <person name="Goeker M."/>
        </authorList>
    </citation>
    <scope>NUCLEOTIDE SEQUENCE [LARGE SCALE GENOMIC DNA]</scope>
    <source>
        <strain evidence="2 3">DSM 29537</strain>
    </source>
</reference>
<comment type="caution">
    <text evidence="2">The sequence shown here is derived from an EMBL/GenBank/DDBJ whole genome shotgun (WGS) entry which is preliminary data.</text>
</comment>
<sequence>MKHLTFLFFLLSVSVQAQFQISGIVKDESTKKPLPFATISSNNRATVTDVDGKFLLQDENQITFFTISYIGYSPKTILGDRNKKYYEILLSPKSENLSEIVLSSEENPANAIIRQAIKNKKDNDPQQKLQSFQFKSYNKLIVSANPDSIDGSIDSVFVERYYGKEFKEVDSTNYKFKKIIDRQHLFQTEKVSQFQFSNKKLKETILGTKMAGLKNPIYEIIAFNLQSFSVYDPKYELFETKYNSPIAPDAFADYRFRILDTVKVENRDTYMIYFKPRKKRKSSGLEGVVYIDKENFAIAKAIMRIRGVLDISATHEFEYLENEKIWFPTQKEFKIVKGKNDDDIRILGGTIKFEGDLDSNNTTRKKDASDFTYLVSKSYNFDRQQNIPVKIKHPAIYIEVKDDAIKKDDSFWNSYRKDSLDTRSERTYIALDSIAQKERLEKKLRFGRKILNGYVPIGPVDMDLRYLLSYNNYEGFRVGLGGITNERFSNKYRLDGYTAYGTKDGDFKYSIGGAVRVGIFSNSWIGGGYTDDVREIASTSFAIDKRVFKIYDPRPINLSTFYNHKTWRGYIETKILPKTESIWQLTHSRIEPKFDYLYTVDGKSYTNYDMTTAMVSLQWNPFSDYMQTPTGKLEIEKRYPKFTFQFTQSLPKVFENDFTFSKIDLRAEYEKRYLNGQRTALLMEAGYAIGDVPISHLYNTSPNSLTKEKLIERITIAGKNSFETMYFNEFFSSKYVMFQFKHGFKRVTVFKGIKPSLVLVSRMAWGDMEKPEQHIGLNYKTLRDGYFESGIELNQIYKAFGLSGFYRYGPNQLAKFEDNLSIKLTFILNLGF</sequence>
<dbReference type="EMBL" id="RBLC01000001">
    <property type="protein sequence ID" value="RKS26656.1"/>
    <property type="molecule type" value="Genomic_DNA"/>
</dbReference>
<evidence type="ECO:0000256" key="1">
    <source>
        <dbReference type="SAM" id="SignalP"/>
    </source>
</evidence>
<keyword evidence="1" id="KW-0732">Signal</keyword>
<dbReference type="SUPFAM" id="SSF49464">
    <property type="entry name" value="Carboxypeptidase regulatory domain-like"/>
    <property type="match status" value="1"/>
</dbReference>
<dbReference type="InterPro" id="IPR008969">
    <property type="entry name" value="CarboxyPept-like_regulatory"/>
</dbReference>
<organism evidence="2 3">
    <name type="scientific">Flavobacterium endophyticum</name>
    <dbReference type="NCBI Taxonomy" id="1540163"/>
    <lineage>
        <taxon>Bacteria</taxon>
        <taxon>Pseudomonadati</taxon>
        <taxon>Bacteroidota</taxon>
        <taxon>Flavobacteriia</taxon>
        <taxon>Flavobacteriales</taxon>
        <taxon>Flavobacteriaceae</taxon>
        <taxon>Flavobacterium</taxon>
    </lineage>
</organism>
<feature type="chain" id="PRO_5019800878" evidence="1">
    <location>
        <begin position="18"/>
        <end position="832"/>
    </location>
</feature>
<dbReference type="InterPro" id="IPR043741">
    <property type="entry name" value="DUF5686"/>
</dbReference>
<feature type="signal peptide" evidence="1">
    <location>
        <begin position="1"/>
        <end position="17"/>
    </location>
</feature>
<evidence type="ECO:0000313" key="2">
    <source>
        <dbReference type="EMBL" id="RKS26656.1"/>
    </source>
</evidence>
<name>A0A495ML31_9FLAO</name>
<keyword evidence="3" id="KW-1185">Reference proteome</keyword>
<dbReference type="AlphaFoldDB" id="A0A495ML31"/>
<protein>
    <submittedName>
        <fullName evidence="2">Carboxypeptidase-like protein</fullName>
    </submittedName>
</protein>